<comment type="catalytic activity">
    <reaction evidence="1">
        <text>ATP + protein L-histidine = ADP + protein N-phospho-L-histidine.</text>
        <dbReference type="EC" id="2.7.13.3"/>
    </reaction>
</comment>
<dbReference type="RefSeq" id="WP_188257998.1">
    <property type="nucleotide sequence ID" value="NZ_JABVCF010000026.1"/>
</dbReference>
<dbReference type="Proteomes" id="UP000680348">
    <property type="component" value="Unassembled WGS sequence"/>
</dbReference>
<evidence type="ECO:0000313" key="10">
    <source>
        <dbReference type="Proteomes" id="UP000680348"/>
    </source>
</evidence>
<sequence length="349" mass="38447">MPHAHDGKVIVFAPFARDAESIEKVLAQQEMTVERVHSVGTLASCLGDEVGAVVMSEEALAQQDWQPLVVAAKSQPSWSAYPFILLIGQKRSFHETQRVSAILPAEITNVMVLERPMGSATLISAVRWALAGRRRQFVTRNHMQELERRTKQQQLMTRELAHRVKNTMAILQSIVAYSLRSPDASEVRKTIIERFGALSRAHDILIGTDFAAADFRELATTALSVQPGMFDLDGPDVRLSPQTSLSFALVLHELATNSLKYGALQAGGKIHLRWKISGESAPEFTLKWSETGGPPAVRPAKVGFGTRLIESTLRSSGKVELRYEPSGFELLFVADLNTLTHTAVVDLNV</sequence>
<evidence type="ECO:0000256" key="6">
    <source>
        <dbReference type="ARBA" id="ARBA00022777"/>
    </source>
</evidence>
<dbReference type="PANTHER" id="PTHR41523:SF7">
    <property type="entry name" value="HISTIDINE KINASE"/>
    <property type="match status" value="1"/>
</dbReference>
<keyword evidence="6 9" id="KW-0418">Kinase</keyword>
<dbReference type="InterPro" id="IPR011102">
    <property type="entry name" value="Sig_transdc_His_kinase_HWE"/>
</dbReference>
<evidence type="ECO:0000256" key="2">
    <source>
        <dbReference type="ARBA" id="ARBA00012438"/>
    </source>
</evidence>
<keyword evidence="10" id="KW-1185">Reference proteome</keyword>
<evidence type="ECO:0000259" key="8">
    <source>
        <dbReference type="SMART" id="SM00911"/>
    </source>
</evidence>
<name>A0A942IC90_9HYPH</name>
<keyword evidence="3" id="KW-0597">Phosphoprotein</keyword>
<dbReference type="AlphaFoldDB" id="A0A942IC90"/>
<dbReference type="GO" id="GO:0004673">
    <property type="term" value="F:protein histidine kinase activity"/>
    <property type="evidence" value="ECO:0007669"/>
    <property type="project" value="UniProtKB-EC"/>
</dbReference>
<dbReference type="SMART" id="SM00911">
    <property type="entry name" value="HWE_HK"/>
    <property type="match status" value="1"/>
</dbReference>
<keyword evidence="7" id="KW-0067">ATP-binding</keyword>
<evidence type="ECO:0000256" key="4">
    <source>
        <dbReference type="ARBA" id="ARBA00022679"/>
    </source>
</evidence>
<dbReference type="Pfam" id="PF07536">
    <property type="entry name" value="HWE_HK"/>
    <property type="match status" value="1"/>
</dbReference>
<accession>A0A942IC90</accession>
<evidence type="ECO:0000313" key="9">
    <source>
        <dbReference type="EMBL" id="MBS3652446.1"/>
    </source>
</evidence>
<dbReference type="Gene3D" id="3.30.565.10">
    <property type="entry name" value="Histidine kinase-like ATPase, C-terminal domain"/>
    <property type="match status" value="1"/>
</dbReference>
<dbReference type="EC" id="2.7.13.3" evidence="2"/>
<evidence type="ECO:0000256" key="7">
    <source>
        <dbReference type="ARBA" id="ARBA00022840"/>
    </source>
</evidence>
<comment type="caution">
    <text evidence="9">The sequence shown here is derived from an EMBL/GenBank/DDBJ whole genome shotgun (WGS) entry which is preliminary data.</text>
</comment>
<evidence type="ECO:0000256" key="1">
    <source>
        <dbReference type="ARBA" id="ARBA00000085"/>
    </source>
</evidence>
<keyword evidence="5" id="KW-0547">Nucleotide-binding</keyword>
<dbReference type="InterPro" id="IPR036890">
    <property type="entry name" value="HATPase_C_sf"/>
</dbReference>
<organism evidence="9 10">
    <name type="scientific">Pseudaminobacter soli</name>
    <name type="common">ex Zhang et al. 2022</name>
    <dbReference type="NCBI Taxonomy" id="2831468"/>
    <lineage>
        <taxon>Bacteria</taxon>
        <taxon>Pseudomonadati</taxon>
        <taxon>Pseudomonadota</taxon>
        <taxon>Alphaproteobacteria</taxon>
        <taxon>Hyphomicrobiales</taxon>
        <taxon>Phyllobacteriaceae</taxon>
        <taxon>Pseudaminobacter</taxon>
    </lineage>
</organism>
<proteinExistence type="predicted"/>
<keyword evidence="4" id="KW-0808">Transferase</keyword>
<protein>
    <recommendedName>
        <fullName evidence="2">histidine kinase</fullName>
        <ecNumber evidence="2">2.7.13.3</ecNumber>
    </recommendedName>
</protein>
<feature type="domain" description="Signal transduction histidine kinase HWE region" evidence="8">
    <location>
        <begin position="159"/>
        <end position="236"/>
    </location>
</feature>
<evidence type="ECO:0000256" key="5">
    <source>
        <dbReference type="ARBA" id="ARBA00022741"/>
    </source>
</evidence>
<reference evidence="9" key="1">
    <citation type="submission" date="2021-04" db="EMBL/GenBank/DDBJ databases">
        <title>Pseudaminobacter soli sp. nov., isolated from paddy soil contaminated by heavy metals.</title>
        <authorList>
            <person name="Zhang K."/>
        </authorList>
    </citation>
    <scope>NUCLEOTIDE SEQUENCE</scope>
    <source>
        <strain evidence="9">19-2017</strain>
    </source>
</reference>
<dbReference type="PANTHER" id="PTHR41523">
    <property type="entry name" value="TWO-COMPONENT SYSTEM SENSOR PROTEIN"/>
    <property type="match status" value="1"/>
</dbReference>
<gene>
    <name evidence="9" type="ORF">KEU06_28050</name>
</gene>
<dbReference type="GO" id="GO:0005524">
    <property type="term" value="F:ATP binding"/>
    <property type="evidence" value="ECO:0007669"/>
    <property type="project" value="UniProtKB-KW"/>
</dbReference>
<dbReference type="EMBL" id="JAGWCR010000026">
    <property type="protein sequence ID" value="MBS3652446.1"/>
    <property type="molecule type" value="Genomic_DNA"/>
</dbReference>
<evidence type="ECO:0000256" key="3">
    <source>
        <dbReference type="ARBA" id="ARBA00022553"/>
    </source>
</evidence>